<dbReference type="STRING" id="1436961.SAMN05421739_11212"/>
<protein>
    <recommendedName>
        <fullName evidence="1">DUF6980 domain-containing protein</fullName>
    </recommendedName>
</protein>
<dbReference type="AlphaFoldDB" id="A0A1I2Z7M5"/>
<dbReference type="Proteomes" id="UP000198724">
    <property type="component" value="Unassembled WGS sequence"/>
</dbReference>
<evidence type="ECO:0000259" key="1">
    <source>
        <dbReference type="Pfam" id="PF22400"/>
    </source>
</evidence>
<name>A0A1I2Z7M5_9BACT</name>
<evidence type="ECO:0000313" key="2">
    <source>
        <dbReference type="EMBL" id="SFH33585.1"/>
    </source>
</evidence>
<gene>
    <name evidence="2" type="ORF">SAMN05421739_11212</name>
</gene>
<dbReference type="RefSeq" id="WP_092105300.1">
    <property type="nucleotide sequence ID" value="NZ_FOOT01000012.1"/>
</dbReference>
<dbReference type="Pfam" id="PF22400">
    <property type="entry name" value="DUF6980"/>
    <property type="match status" value="1"/>
</dbReference>
<proteinExistence type="predicted"/>
<organism evidence="2 3">
    <name type="scientific">Pontibacter chinhatensis</name>
    <dbReference type="NCBI Taxonomy" id="1436961"/>
    <lineage>
        <taxon>Bacteria</taxon>
        <taxon>Pseudomonadati</taxon>
        <taxon>Bacteroidota</taxon>
        <taxon>Cytophagia</taxon>
        <taxon>Cytophagales</taxon>
        <taxon>Hymenobacteraceae</taxon>
        <taxon>Pontibacter</taxon>
    </lineage>
</organism>
<keyword evidence="3" id="KW-1185">Reference proteome</keyword>
<feature type="domain" description="DUF6980" evidence="1">
    <location>
        <begin position="60"/>
        <end position="121"/>
    </location>
</feature>
<evidence type="ECO:0000313" key="3">
    <source>
        <dbReference type="Proteomes" id="UP000198724"/>
    </source>
</evidence>
<dbReference type="EMBL" id="FOOT01000012">
    <property type="protein sequence ID" value="SFH33585.1"/>
    <property type="molecule type" value="Genomic_DNA"/>
</dbReference>
<accession>A0A1I2Z7M5</accession>
<sequence length="122" mass="14079">MELEKFKKLHARFFGKELPEEVTASEEYEAYVDAIHEDEACYNWATAEKLKANGFDYENYCCLMLADKVYQSLDEDGDIKYDDPDVIINKWDEGLYGIPVHDGSATMVVINYCPWCGTKLSR</sequence>
<dbReference type="InterPro" id="IPR053918">
    <property type="entry name" value="DUF6980"/>
</dbReference>
<reference evidence="3" key="1">
    <citation type="submission" date="2016-10" db="EMBL/GenBank/DDBJ databases">
        <authorList>
            <person name="Varghese N."/>
            <person name="Submissions S."/>
        </authorList>
    </citation>
    <scope>NUCLEOTIDE SEQUENCE [LARGE SCALE GENOMIC DNA]</scope>
    <source>
        <strain evidence="3">LP51</strain>
    </source>
</reference>
<dbReference type="OrthoDB" id="4206464at2"/>